<dbReference type="Proteomes" id="UP000054321">
    <property type="component" value="Unassembled WGS sequence"/>
</dbReference>
<dbReference type="PANTHER" id="PTHR48182:SF3">
    <property type="entry name" value="DUF676 DOMAIN-CONTAINING PROTEIN"/>
    <property type="match status" value="1"/>
</dbReference>
<name>A0A0C3H2M9_OIDMZ</name>
<evidence type="ECO:0000313" key="1">
    <source>
        <dbReference type="EMBL" id="KIN02426.1"/>
    </source>
</evidence>
<dbReference type="EMBL" id="KN832875">
    <property type="protein sequence ID" value="KIN02426.1"/>
    <property type="molecule type" value="Genomic_DNA"/>
</dbReference>
<reference evidence="1 2" key="1">
    <citation type="submission" date="2014-04" db="EMBL/GenBank/DDBJ databases">
        <authorList>
            <consortium name="DOE Joint Genome Institute"/>
            <person name="Kuo A."/>
            <person name="Martino E."/>
            <person name="Perotto S."/>
            <person name="Kohler A."/>
            <person name="Nagy L.G."/>
            <person name="Floudas D."/>
            <person name="Copeland A."/>
            <person name="Barry K.W."/>
            <person name="Cichocki N."/>
            <person name="Veneault-Fourrey C."/>
            <person name="LaButti K."/>
            <person name="Lindquist E.A."/>
            <person name="Lipzen A."/>
            <person name="Lundell T."/>
            <person name="Morin E."/>
            <person name="Murat C."/>
            <person name="Sun H."/>
            <person name="Tunlid A."/>
            <person name="Henrissat B."/>
            <person name="Grigoriev I.V."/>
            <person name="Hibbett D.S."/>
            <person name="Martin F."/>
            <person name="Nordberg H.P."/>
            <person name="Cantor M.N."/>
            <person name="Hua S.X."/>
        </authorList>
    </citation>
    <scope>NUCLEOTIDE SEQUENCE [LARGE SCALE GENOMIC DNA]</scope>
    <source>
        <strain evidence="1 2">Zn</strain>
    </source>
</reference>
<sequence length="234" mass="26465">ISIVAIHGLDTHSPKTWVAWKKEGDPGSGEVHWLKDDNMLPSIIKQARIFTYDWNANFDQDPSTTKLYGHSSTLLERLHIERQNDSSPIIFVASCFGGLLLVKALVQAAESHSKYQDILKSTVGIAFLGTPFQGTNDGFISAVQLRIAVALSMDDQASDELAKYLNTEELNEVVLQFCEMVQHKNFKFPITCFYETKRTDFTKAIKKLSPEYKKWLDSNRGIVSDPFLCHISHR</sequence>
<dbReference type="InterPro" id="IPR052374">
    <property type="entry name" value="SERAC1"/>
</dbReference>
<dbReference type="AlphaFoldDB" id="A0A0C3H2M9"/>
<keyword evidence="2" id="KW-1185">Reference proteome</keyword>
<protein>
    <submittedName>
        <fullName evidence="1">Uncharacterized protein</fullName>
    </submittedName>
</protein>
<dbReference type="OrthoDB" id="5427984at2759"/>
<evidence type="ECO:0000313" key="2">
    <source>
        <dbReference type="Proteomes" id="UP000054321"/>
    </source>
</evidence>
<dbReference type="InterPro" id="IPR029058">
    <property type="entry name" value="AB_hydrolase_fold"/>
</dbReference>
<accession>A0A0C3H2M9</accession>
<dbReference type="Gene3D" id="3.40.50.1820">
    <property type="entry name" value="alpha/beta hydrolase"/>
    <property type="match status" value="1"/>
</dbReference>
<organism evidence="1 2">
    <name type="scientific">Oidiodendron maius (strain Zn)</name>
    <dbReference type="NCBI Taxonomy" id="913774"/>
    <lineage>
        <taxon>Eukaryota</taxon>
        <taxon>Fungi</taxon>
        <taxon>Dikarya</taxon>
        <taxon>Ascomycota</taxon>
        <taxon>Pezizomycotina</taxon>
        <taxon>Leotiomycetes</taxon>
        <taxon>Leotiomycetes incertae sedis</taxon>
        <taxon>Myxotrichaceae</taxon>
        <taxon>Oidiodendron</taxon>
    </lineage>
</organism>
<gene>
    <name evidence="1" type="ORF">OIDMADRAFT_121941</name>
</gene>
<proteinExistence type="predicted"/>
<feature type="non-terminal residue" evidence="1">
    <location>
        <position position="1"/>
    </location>
</feature>
<dbReference type="PANTHER" id="PTHR48182">
    <property type="entry name" value="PROTEIN SERAC1"/>
    <property type="match status" value="1"/>
</dbReference>
<dbReference type="InParanoid" id="A0A0C3H2M9"/>
<dbReference type="SUPFAM" id="SSF53474">
    <property type="entry name" value="alpha/beta-Hydrolases"/>
    <property type="match status" value="1"/>
</dbReference>
<reference evidence="2" key="2">
    <citation type="submission" date="2015-01" db="EMBL/GenBank/DDBJ databases">
        <title>Evolutionary Origins and Diversification of the Mycorrhizal Mutualists.</title>
        <authorList>
            <consortium name="DOE Joint Genome Institute"/>
            <consortium name="Mycorrhizal Genomics Consortium"/>
            <person name="Kohler A."/>
            <person name="Kuo A."/>
            <person name="Nagy L.G."/>
            <person name="Floudas D."/>
            <person name="Copeland A."/>
            <person name="Barry K.W."/>
            <person name="Cichocki N."/>
            <person name="Veneault-Fourrey C."/>
            <person name="LaButti K."/>
            <person name="Lindquist E.A."/>
            <person name="Lipzen A."/>
            <person name="Lundell T."/>
            <person name="Morin E."/>
            <person name="Murat C."/>
            <person name="Riley R."/>
            <person name="Ohm R."/>
            <person name="Sun H."/>
            <person name="Tunlid A."/>
            <person name="Henrissat B."/>
            <person name="Grigoriev I.V."/>
            <person name="Hibbett D.S."/>
            <person name="Martin F."/>
        </authorList>
    </citation>
    <scope>NUCLEOTIDE SEQUENCE [LARGE SCALE GENOMIC DNA]</scope>
    <source>
        <strain evidence="2">Zn</strain>
    </source>
</reference>
<dbReference type="HOGENOM" id="CLU_095777_0_0_1"/>